<dbReference type="Proteomes" id="UP000192775">
    <property type="component" value="Plasmid unnamed1"/>
</dbReference>
<dbReference type="GO" id="GO:0005886">
    <property type="term" value="C:plasma membrane"/>
    <property type="evidence" value="ECO:0007669"/>
    <property type="project" value="UniProtKB-SubCell"/>
</dbReference>
<accession>A0A1X9LQQ6</accession>
<feature type="transmembrane region" description="Helical" evidence="7">
    <location>
        <begin position="199"/>
        <end position="217"/>
    </location>
</feature>
<sequence length="374" mass="40430">MPPPQDASRSGRRPGWPWQLGGSAWRYLLRRTGHEFLRSRGVDQAAALTFFAVLSVFPAALAVVSVIGVVGDGPATASRVLDLVEQVAPGQVAETLRGPVTQLASTPSAPAAFIGGVVVALWSASTYVSAFGRAMNVVYQVEEGRPFWRRKLAQLAVTVLLVLLVTVVAAIVAVSGPVLRWVGEIAGVEEGTVQVWQVVRWPVLAAAVIGIVAVLYATTGNVTKPRVRWLGLGAVLAIAVIGVSSAGFGIYVSLFAGYDDTFGALAGVIVFIIWLFLIDLALVLGAHLNAEIERARELLSGEHAERRLQLPVRDDTTSARTARTERLDHERGELLREGEPLPPRPDTLPRRIRRRVETVWGWLRGHRSPRPPPT</sequence>
<dbReference type="PANTHER" id="PTHR30213:SF0">
    <property type="entry name" value="UPF0761 MEMBRANE PROTEIN YIHY"/>
    <property type="match status" value="1"/>
</dbReference>
<dbReference type="RefSeq" id="WP_085021671.1">
    <property type="nucleotide sequence ID" value="NZ_BMHD01000003.1"/>
</dbReference>
<keyword evidence="8" id="KW-0614">Plasmid</keyword>
<protein>
    <submittedName>
        <fullName evidence="8">Uncharacterized protein</fullName>
    </submittedName>
</protein>
<gene>
    <name evidence="8" type="ORF">B5808_19220</name>
</gene>
<dbReference type="EMBL" id="CP020716">
    <property type="protein sequence ID" value="ARJ07534.1"/>
    <property type="molecule type" value="Genomic_DNA"/>
</dbReference>
<dbReference type="NCBIfam" id="TIGR00765">
    <property type="entry name" value="yihY_not_rbn"/>
    <property type="match status" value="1"/>
</dbReference>
<reference evidence="8 9" key="1">
    <citation type="submission" date="2017-04" db="EMBL/GenBank/DDBJ databases">
        <authorList>
            <person name="Afonso C.L."/>
            <person name="Miller P.J."/>
            <person name="Scott M.A."/>
            <person name="Spackman E."/>
            <person name="Goraichik I."/>
            <person name="Dimitrov K.M."/>
            <person name="Suarez D.L."/>
            <person name="Swayne D.E."/>
        </authorList>
    </citation>
    <scope>NUCLEOTIDE SEQUENCE [LARGE SCALE GENOMIC DNA]</scope>
    <source>
        <strain evidence="9">XA(T)</strain>
        <plasmid evidence="9">Plasmid unnamed1</plasmid>
    </source>
</reference>
<feature type="transmembrane region" description="Helical" evidence="7">
    <location>
        <begin position="262"/>
        <end position="286"/>
    </location>
</feature>
<keyword evidence="9" id="KW-1185">Reference proteome</keyword>
<feature type="transmembrane region" description="Helical" evidence="7">
    <location>
        <begin position="152"/>
        <end position="179"/>
    </location>
</feature>
<keyword evidence="3 7" id="KW-0812">Transmembrane</keyword>
<evidence type="ECO:0000313" key="9">
    <source>
        <dbReference type="Proteomes" id="UP000192775"/>
    </source>
</evidence>
<evidence type="ECO:0000256" key="4">
    <source>
        <dbReference type="ARBA" id="ARBA00022989"/>
    </source>
</evidence>
<name>A0A1X9LQQ6_9MICO</name>
<proteinExistence type="predicted"/>
<keyword evidence="4 7" id="KW-1133">Transmembrane helix</keyword>
<evidence type="ECO:0000256" key="7">
    <source>
        <dbReference type="SAM" id="Phobius"/>
    </source>
</evidence>
<dbReference type="Pfam" id="PF03631">
    <property type="entry name" value="Virul_fac_BrkB"/>
    <property type="match status" value="1"/>
</dbReference>
<feature type="transmembrane region" description="Helical" evidence="7">
    <location>
        <begin position="111"/>
        <end position="131"/>
    </location>
</feature>
<keyword evidence="5 7" id="KW-0472">Membrane</keyword>
<dbReference type="InterPro" id="IPR017039">
    <property type="entry name" value="Virul_fac_BrkB"/>
</dbReference>
<organism evidence="8 9">
    <name type="scientific">Cnuibacter physcomitrellae</name>
    <dbReference type="NCBI Taxonomy" id="1619308"/>
    <lineage>
        <taxon>Bacteria</taxon>
        <taxon>Bacillati</taxon>
        <taxon>Actinomycetota</taxon>
        <taxon>Actinomycetes</taxon>
        <taxon>Micrococcales</taxon>
        <taxon>Microbacteriaceae</taxon>
        <taxon>Cnuibacter</taxon>
    </lineage>
</organism>
<evidence type="ECO:0000256" key="6">
    <source>
        <dbReference type="SAM" id="MobiDB-lite"/>
    </source>
</evidence>
<feature type="compositionally biased region" description="Basic and acidic residues" evidence="6">
    <location>
        <begin position="312"/>
        <end position="339"/>
    </location>
</feature>
<evidence type="ECO:0000313" key="8">
    <source>
        <dbReference type="EMBL" id="ARJ07534.1"/>
    </source>
</evidence>
<feature type="transmembrane region" description="Helical" evidence="7">
    <location>
        <begin position="45"/>
        <end position="70"/>
    </location>
</feature>
<feature type="transmembrane region" description="Helical" evidence="7">
    <location>
        <begin position="229"/>
        <end position="256"/>
    </location>
</feature>
<feature type="region of interest" description="Disordered" evidence="6">
    <location>
        <begin position="312"/>
        <end position="348"/>
    </location>
</feature>
<geneLocation type="plasmid" evidence="8">
    <name>unnamed1</name>
</geneLocation>
<evidence type="ECO:0000256" key="5">
    <source>
        <dbReference type="ARBA" id="ARBA00023136"/>
    </source>
</evidence>
<dbReference type="KEGG" id="cphy:B5808_19220"/>
<evidence type="ECO:0000256" key="3">
    <source>
        <dbReference type="ARBA" id="ARBA00022692"/>
    </source>
</evidence>
<dbReference type="PANTHER" id="PTHR30213">
    <property type="entry name" value="INNER MEMBRANE PROTEIN YHJD"/>
    <property type="match status" value="1"/>
</dbReference>
<keyword evidence="2" id="KW-1003">Cell membrane</keyword>
<evidence type="ECO:0000256" key="1">
    <source>
        <dbReference type="ARBA" id="ARBA00004651"/>
    </source>
</evidence>
<evidence type="ECO:0000256" key="2">
    <source>
        <dbReference type="ARBA" id="ARBA00022475"/>
    </source>
</evidence>
<comment type="subcellular location">
    <subcellularLocation>
        <location evidence="1">Cell membrane</location>
        <topology evidence="1">Multi-pass membrane protein</topology>
    </subcellularLocation>
</comment>
<dbReference type="AlphaFoldDB" id="A0A1X9LQQ6"/>